<sequence length="272" mass="31174">MIYLSRLLIDTGGNPDRPRPGRKWLDNIYNVHRRLSMAFPSGLRREQDPHFLKPFSPNDFQKTPFLFRVDNNIDGNDKRAIIIVQSVLEPDWDYCFQNALDFLAAPPETKEYNPEFKAGQLLRFRLRVNASVRRHIPEMVQQDGQTIETGKILHKRVSLTWDASSTPDQALADWLAAKSPKLGFTLQRCELLQLGWVYGSKPEPKNVKVKEQGQGYWREHKYNPLRFRAALLEGVLEVDDPKLFLKTLSSGIGKAKSFGFGLLSVLPIRNDG</sequence>
<accession>A0A1V6F8C4</accession>
<gene>
    <name evidence="1" type="primary">cse3</name>
    <name evidence="1" type="ORF">BWX75_00751</name>
</gene>
<dbReference type="PDB" id="8ZM3">
    <property type="method" value="EM"/>
    <property type="resolution" value="3.10 A"/>
    <property type="chains" value="D=1-272"/>
</dbReference>
<keyword evidence="1" id="KW-0378">Hydrolase</keyword>
<comment type="caution">
    <text evidence="1">The sequence shown here is derived from an EMBL/GenBank/DDBJ whole genome shotgun (WGS) entry which is preliminary data.</text>
</comment>
<dbReference type="PDB" id="8YB6">
    <property type="method" value="EM"/>
    <property type="resolution" value="3.06 A"/>
    <property type="chains" value="B=1-272"/>
</dbReference>
<proteinExistence type="evidence at protein level"/>
<reference evidence="2 3" key="2">
    <citation type="journal article" date="2024" name="Cell">
        <title>Mechanisms for HNH-mediated target DNA cleavage in type I CRISPR-Cas systems.</title>
        <authorList>
            <person name="Zhang C."/>
            <person name="Chen F."/>
            <person name="Wang F."/>
            <person name="Xu H."/>
            <person name="Xue J."/>
            <person name="Li Z."/>
        </authorList>
    </citation>
    <scope>STRUCTURE BY ELECTRON MICROSCOPY (3.06 ANGSTROMS) OF 1-272</scope>
</reference>
<dbReference type="PDB" id="8YHA">
    <property type="method" value="EM"/>
    <property type="resolution" value="3.40 A"/>
    <property type="chains" value="B=1-272"/>
</dbReference>
<name>A0ACD6BA36_9BACT</name>
<protein>
    <submittedName>
        <fullName evidence="1">CRISPR-associated endoribonuclease Cse3</fullName>
        <ecNumber evidence="1">3.1.-.-</ecNumber>
    </submittedName>
</protein>
<evidence type="ECO:0007829" key="3">
    <source>
        <dbReference type="PDB" id="8YHA"/>
    </source>
</evidence>
<evidence type="ECO:0007829" key="2">
    <source>
        <dbReference type="PDB" id="8YB6"/>
    </source>
</evidence>
<evidence type="ECO:0000313" key="1">
    <source>
        <dbReference type="EMBL" id="OQC09901.1"/>
    </source>
</evidence>
<dbReference type="EMBL" id="MWEE01000013">
    <property type="protein sequence ID" value="OQC09901.1"/>
    <property type="molecule type" value="Genomic_DNA"/>
</dbReference>
<evidence type="ECO:0007829" key="4">
    <source>
        <dbReference type="PDB" id="8ZLU"/>
    </source>
</evidence>
<dbReference type="PDB" id="8ZOL">
    <property type="method" value="EM"/>
    <property type="resolution" value="2.55 A"/>
    <property type="chains" value="D=1-272"/>
</dbReference>
<keyword evidence="2 3" id="KW-0002">3D-structure</keyword>
<dbReference type="PDB" id="9JXS">
    <property type="method" value="EM"/>
    <property type="resolution" value="2.93 A"/>
    <property type="chains" value="D=1-272"/>
</dbReference>
<reference evidence="1" key="1">
    <citation type="submission" date="2017-02" db="EMBL/GenBank/DDBJ databases">
        <title>Delving into the versatile metabolic prowess of the omnipresent phylum Bacteroidetes.</title>
        <authorList>
            <person name="Nobu M.K."/>
            <person name="Mei R."/>
            <person name="Narihiro T."/>
            <person name="Kuroda K."/>
            <person name="Liu W.-T."/>
        </authorList>
    </citation>
    <scope>NUCLEOTIDE SEQUENCE</scope>
    <source>
        <strain evidence="1">ADurb.Bin088</strain>
    </source>
</reference>
<accession>A0ACD6BA36</accession>
<evidence type="ECO:0007829" key="5">
    <source>
        <dbReference type="PDB" id="8ZM3"/>
    </source>
</evidence>
<organism evidence="1">
    <name type="scientific">Candidatus Cloacimonetes bacterium ADurb.Bin088</name>
    <dbReference type="NCBI Taxonomy" id="1852835"/>
    <lineage>
        <taxon>Bacteria</taxon>
        <taxon>Pseudomonadati</taxon>
        <taxon>Candidatus Cloacimonadota</taxon>
    </lineage>
</organism>
<dbReference type="PDB" id="8ZLU">
    <property type="method" value="EM"/>
    <property type="resolution" value="2.47 A"/>
    <property type="chains" value="D=1-272"/>
</dbReference>
<dbReference type="EC" id="3.1.-.-" evidence="1"/>
<dbReference type="PDB" id="8ZP7">
    <property type="method" value="EM"/>
    <property type="resolution" value="3.00 A"/>
    <property type="chains" value="D=1-272"/>
</dbReference>
<reference evidence="4 5" key="3">
    <citation type="journal article" date="2025" name="Nat. Commun.">
        <title>Structural basis for RNA-guided DNA degradation by Cas5-HNH/Cascade complex.</title>
        <authorList>
            <person name="Liu Y."/>
            <person name="Wang L."/>
            <person name="Zhang Q."/>
            <person name="Fu P."/>
            <person name="Zhang L."/>
            <person name="Yu Y."/>
            <person name="Zhang H."/>
            <person name="Zhu H."/>
        </authorList>
    </citation>
    <scope>STRUCTURE BY ELECTRON MICROSCOPY (2.47 ANGSTROMS) OF 1-272</scope>
</reference>